<feature type="domain" description="GCVT N-terminal" evidence="2">
    <location>
        <begin position="66"/>
        <end position="292"/>
    </location>
</feature>
<dbReference type="OrthoDB" id="9772660at2"/>
<evidence type="ECO:0000256" key="1">
    <source>
        <dbReference type="PIRSR" id="PIRSR006487-1"/>
    </source>
</evidence>
<dbReference type="EMBL" id="WIVE01000025">
    <property type="protein sequence ID" value="MQX36723.1"/>
    <property type="molecule type" value="Genomic_DNA"/>
</dbReference>
<dbReference type="InterPro" id="IPR006222">
    <property type="entry name" value="GCVT_N"/>
</dbReference>
<evidence type="ECO:0000313" key="4">
    <source>
        <dbReference type="Proteomes" id="UP000434582"/>
    </source>
</evidence>
<gene>
    <name evidence="3" type="ORF">GHC57_09360</name>
</gene>
<dbReference type="Pfam" id="PF01571">
    <property type="entry name" value="GCV_T"/>
    <property type="match status" value="1"/>
</dbReference>
<dbReference type="PANTHER" id="PTHR43757">
    <property type="entry name" value="AMINOMETHYLTRANSFERASE"/>
    <property type="match status" value="1"/>
</dbReference>
<keyword evidence="4" id="KW-1185">Reference proteome</keyword>
<dbReference type="RefSeq" id="WP_153343481.1">
    <property type="nucleotide sequence ID" value="NZ_WIVE01000025.1"/>
</dbReference>
<reference evidence="3 4" key="1">
    <citation type="submission" date="2019-10" db="EMBL/GenBank/DDBJ databases">
        <title>Draft whole-genome sequence of the purple nonsulfur photosynthetic bacterium Roseospira navarrensis DSM 15114.</title>
        <authorList>
            <person name="Kyndt J.A."/>
            <person name="Meyer T.E."/>
        </authorList>
    </citation>
    <scope>NUCLEOTIDE SEQUENCE [LARGE SCALE GENOMIC DNA]</scope>
    <source>
        <strain evidence="3 4">DSM 15114</strain>
    </source>
</reference>
<dbReference type="Gene3D" id="3.30.1360.120">
    <property type="entry name" value="Probable tRNA modification gtpase trme, domain 1"/>
    <property type="match status" value="1"/>
</dbReference>
<dbReference type="InterPro" id="IPR029043">
    <property type="entry name" value="GcvT/YgfZ_C"/>
</dbReference>
<dbReference type="PANTHER" id="PTHR43757:SF2">
    <property type="entry name" value="AMINOMETHYLTRANSFERASE, MITOCHONDRIAL"/>
    <property type="match status" value="1"/>
</dbReference>
<protein>
    <submittedName>
        <fullName evidence="3">Aminomethyl transferase family protein</fullName>
    </submittedName>
</protein>
<dbReference type="Proteomes" id="UP000434582">
    <property type="component" value="Unassembled WGS sequence"/>
</dbReference>
<dbReference type="PIRSF" id="PIRSF006487">
    <property type="entry name" value="GcvT"/>
    <property type="match status" value="1"/>
</dbReference>
<organism evidence="3 4">
    <name type="scientific">Roseospira navarrensis</name>
    <dbReference type="NCBI Taxonomy" id="140058"/>
    <lineage>
        <taxon>Bacteria</taxon>
        <taxon>Pseudomonadati</taxon>
        <taxon>Pseudomonadota</taxon>
        <taxon>Alphaproteobacteria</taxon>
        <taxon>Rhodospirillales</taxon>
        <taxon>Rhodospirillaceae</taxon>
        <taxon>Roseospira</taxon>
    </lineage>
</organism>
<name>A0A7X1ZE95_9PROT</name>
<keyword evidence="3" id="KW-0808">Transferase</keyword>
<dbReference type="InterPro" id="IPR028896">
    <property type="entry name" value="GcvT/YgfZ/DmdA"/>
</dbReference>
<feature type="binding site" evidence="1">
    <location>
        <position position="226"/>
    </location>
    <ligand>
        <name>substrate</name>
    </ligand>
</feature>
<dbReference type="SUPFAM" id="SSF103025">
    <property type="entry name" value="Folate-binding domain"/>
    <property type="match status" value="1"/>
</dbReference>
<dbReference type="SUPFAM" id="SSF101790">
    <property type="entry name" value="Aminomethyltransferase beta-barrel domain"/>
    <property type="match status" value="1"/>
</dbReference>
<dbReference type="InterPro" id="IPR027266">
    <property type="entry name" value="TrmE/GcvT-like"/>
</dbReference>
<sequence length="411" mass="45413">MQDDPAPQTPWPDFFAVVPAPADEARRPTEFAHTFAPHPLVHQERPYDPWYTIYNRRLTAMSMAGASADDTYWRVRRGVILRHTGELPLEVRGPDAERLLNRVFTRDVSRVRVGRCSYQLACQDDGGLLMDGVLVRLAPDRFWYGQANGDLTLWLRAHARGLDVAVFDPDTWVSQVQGPDALRVLEAAVGGAYPDPFRYFDVARVRIADQDVVVTRTGFTNELGWEIYLEPHLDAQAIGDRILEAGRPFDLRPVAIGGARRIEAGLLNAGSDFDETVTPFAAGLGGMVDLDKPDFIGKTALRDADRRARTWGLRVPDGIARLGRGLRRRGTAAAMGRVCSTAWSPYQRCGVAIVRLDAPGPGPGDGLDVACTDSHARPAELCALPMYDPERLIPRGKRVEIPDRPDGDSRS</sequence>
<dbReference type="AlphaFoldDB" id="A0A7X1ZE95"/>
<comment type="caution">
    <text evidence="3">The sequence shown here is derived from an EMBL/GenBank/DDBJ whole genome shotgun (WGS) entry which is preliminary data.</text>
</comment>
<evidence type="ECO:0000313" key="3">
    <source>
        <dbReference type="EMBL" id="MQX36723.1"/>
    </source>
</evidence>
<accession>A0A7X1ZE95</accession>
<evidence type="ECO:0000259" key="2">
    <source>
        <dbReference type="Pfam" id="PF01571"/>
    </source>
</evidence>
<proteinExistence type="predicted"/>
<dbReference type="GO" id="GO:0016740">
    <property type="term" value="F:transferase activity"/>
    <property type="evidence" value="ECO:0007669"/>
    <property type="project" value="UniProtKB-KW"/>
</dbReference>